<keyword evidence="2 8" id="KW-0812">Transmembrane</keyword>
<dbReference type="GeneID" id="93758375"/>
<comment type="subcellular location">
    <subcellularLocation>
        <location evidence="1">Membrane</location>
        <topology evidence="1">Multi-pass membrane protein</topology>
    </subcellularLocation>
</comment>
<evidence type="ECO:0000256" key="8">
    <source>
        <dbReference type="SAM" id="Phobius"/>
    </source>
</evidence>
<dbReference type="AlphaFoldDB" id="A0A2X0VD25"/>
<evidence type="ECO:0000313" key="10">
    <source>
        <dbReference type="EMBL" id="SPT55407.1"/>
    </source>
</evidence>
<keyword evidence="3" id="KW-0732">Signal</keyword>
<feature type="transmembrane region" description="Helical" evidence="8">
    <location>
        <begin position="229"/>
        <end position="251"/>
    </location>
</feature>
<evidence type="ECO:0000256" key="6">
    <source>
        <dbReference type="ARBA" id="ARBA00023180"/>
    </source>
</evidence>
<evidence type="ECO:0000259" key="9">
    <source>
        <dbReference type="Pfam" id="PF05154"/>
    </source>
</evidence>
<protein>
    <submittedName>
        <fullName evidence="10">TM2 domain</fullName>
    </submittedName>
</protein>
<keyword evidence="6" id="KW-0325">Glycoprotein</keyword>
<feature type="region of interest" description="Disordered" evidence="7">
    <location>
        <begin position="82"/>
        <end position="112"/>
    </location>
</feature>
<reference evidence="10 11" key="1">
    <citation type="submission" date="2018-06" db="EMBL/GenBank/DDBJ databases">
        <authorList>
            <consortium name="Pathogen Informatics"/>
            <person name="Doyle S."/>
        </authorList>
    </citation>
    <scope>NUCLEOTIDE SEQUENCE [LARGE SCALE GENOMIC DNA]</scope>
    <source>
        <strain evidence="10 11">NCTC9935</strain>
    </source>
</reference>
<dbReference type="InterPro" id="IPR050932">
    <property type="entry name" value="TM2D1-3-like"/>
</dbReference>
<dbReference type="OrthoDB" id="2004788at2"/>
<evidence type="ECO:0000256" key="3">
    <source>
        <dbReference type="ARBA" id="ARBA00022729"/>
    </source>
</evidence>
<dbReference type="RefSeq" id="WP_111823424.1">
    <property type="nucleotide sequence ID" value="NZ_CP133472.1"/>
</dbReference>
<accession>A0A2X0VD25</accession>
<evidence type="ECO:0000256" key="7">
    <source>
        <dbReference type="SAM" id="MobiDB-lite"/>
    </source>
</evidence>
<evidence type="ECO:0000256" key="4">
    <source>
        <dbReference type="ARBA" id="ARBA00022989"/>
    </source>
</evidence>
<feature type="compositionally biased region" description="Low complexity" evidence="7">
    <location>
        <begin position="1"/>
        <end position="17"/>
    </location>
</feature>
<feature type="region of interest" description="Disordered" evidence="7">
    <location>
        <begin position="1"/>
        <end position="33"/>
    </location>
</feature>
<sequence>MTMPDPQASPSSPQDPAKVTVPEVPSADFSIPDAPEVEAAAEIPAPEVPAFETAAEISVPDVPSFEAAAEVSAPEVLAPEVPAPEVPAPEAPTFPQASAPSFDEATATPGSTTYGTAYDVPAADAYAQAEQPAYGVPGPETNSQAPYGQPGFEQAAYAAGQQAYGQPGFEQAAYAAGQQAYGQPGYAQTAYAQPVVAGAPKQWMVALLLGIFLGGFGIHNFYLGYTTRGIIQLVLTITVFGAPITGVWVLIELIMILMRSGSYAYDAQGVPLQ</sequence>
<feature type="compositionally biased region" description="Pro residues" evidence="7">
    <location>
        <begin position="82"/>
        <end position="92"/>
    </location>
</feature>
<proteinExistence type="predicted"/>
<feature type="transmembrane region" description="Helical" evidence="8">
    <location>
        <begin position="203"/>
        <end position="223"/>
    </location>
</feature>
<dbReference type="EMBL" id="UAPR01000002">
    <property type="protein sequence ID" value="SPT55407.1"/>
    <property type="molecule type" value="Genomic_DNA"/>
</dbReference>
<gene>
    <name evidence="10" type="ORF">NCTC9935_00909</name>
</gene>
<evidence type="ECO:0000313" key="11">
    <source>
        <dbReference type="Proteomes" id="UP000250192"/>
    </source>
</evidence>
<dbReference type="GO" id="GO:0016020">
    <property type="term" value="C:membrane"/>
    <property type="evidence" value="ECO:0007669"/>
    <property type="project" value="UniProtKB-SubCell"/>
</dbReference>
<feature type="domain" description="TM2" evidence="9">
    <location>
        <begin position="200"/>
        <end position="254"/>
    </location>
</feature>
<dbReference type="InterPro" id="IPR007829">
    <property type="entry name" value="TM2"/>
</dbReference>
<evidence type="ECO:0000256" key="5">
    <source>
        <dbReference type="ARBA" id="ARBA00023136"/>
    </source>
</evidence>
<keyword evidence="11" id="KW-1185">Reference proteome</keyword>
<evidence type="ECO:0000256" key="2">
    <source>
        <dbReference type="ARBA" id="ARBA00022692"/>
    </source>
</evidence>
<name>A0A2X0VD25_9ACTO</name>
<dbReference type="PANTHER" id="PTHR21016:SF7">
    <property type="entry name" value="TM2 DOMAIN-CONTAINING PROTEIN 3"/>
    <property type="match status" value="1"/>
</dbReference>
<organism evidence="10 11">
    <name type="scientific">Schaalia odontolytica</name>
    <dbReference type="NCBI Taxonomy" id="1660"/>
    <lineage>
        <taxon>Bacteria</taxon>
        <taxon>Bacillati</taxon>
        <taxon>Actinomycetota</taxon>
        <taxon>Actinomycetes</taxon>
        <taxon>Actinomycetales</taxon>
        <taxon>Actinomycetaceae</taxon>
        <taxon>Schaalia</taxon>
    </lineage>
</organism>
<keyword evidence="4 8" id="KW-1133">Transmembrane helix</keyword>
<dbReference type="PANTHER" id="PTHR21016">
    <property type="entry name" value="BETA-AMYLOID BINDING PROTEIN-RELATED"/>
    <property type="match status" value="1"/>
</dbReference>
<keyword evidence="5 8" id="KW-0472">Membrane</keyword>
<dbReference type="Proteomes" id="UP000250192">
    <property type="component" value="Unassembled WGS sequence"/>
</dbReference>
<evidence type="ECO:0000256" key="1">
    <source>
        <dbReference type="ARBA" id="ARBA00004141"/>
    </source>
</evidence>
<dbReference type="Pfam" id="PF05154">
    <property type="entry name" value="TM2"/>
    <property type="match status" value="1"/>
</dbReference>